<dbReference type="Gene3D" id="3.40.50.980">
    <property type="match status" value="3"/>
</dbReference>
<keyword evidence="1" id="KW-1133">Transmembrane helix</keyword>
<evidence type="ECO:0000256" key="1">
    <source>
        <dbReference type="SAM" id="Phobius"/>
    </source>
</evidence>
<evidence type="ECO:0000313" key="5">
    <source>
        <dbReference type="Proteomes" id="UP001215151"/>
    </source>
</evidence>
<accession>A0AAD7TSF7</accession>
<feature type="domain" description="AMP-dependent synthetase/ligase" evidence="2">
    <location>
        <begin position="135"/>
        <end position="242"/>
    </location>
</feature>
<dbReference type="Gene3D" id="2.30.38.10">
    <property type="entry name" value="Luciferase, Domain 3"/>
    <property type="match status" value="1"/>
</dbReference>
<dbReference type="InterPro" id="IPR020845">
    <property type="entry name" value="AMP-binding_CS"/>
</dbReference>
<evidence type="ECO:0000259" key="2">
    <source>
        <dbReference type="Pfam" id="PF00501"/>
    </source>
</evidence>
<dbReference type="PANTHER" id="PTHR24096">
    <property type="entry name" value="LONG-CHAIN-FATTY-ACID--COA LIGASE"/>
    <property type="match status" value="1"/>
</dbReference>
<name>A0AAD7TSF7_9APHY</name>
<dbReference type="GO" id="GO:0016405">
    <property type="term" value="F:CoA-ligase activity"/>
    <property type="evidence" value="ECO:0007669"/>
    <property type="project" value="TreeGrafter"/>
</dbReference>
<feature type="transmembrane region" description="Helical" evidence="1">
    <location>
        <begin position="327"/>
        <end position="349"/>
    </location>
</feature>
<feature type="domain" description="AMP-binding enzyme C-terminal" evidence="3">
    <location>
        <begin position="537"/>
        <end position="623"/>
    </location>
</feature>
<dbReference type="InterPro" id="IPR025110">
    <property type="entry name" value="AMP-bd_C"/>
</dbReference>
<dbReference type="Pfam" id="PF13193">
    <property type="entry name" value="AMP-binding_C"/>
    <property type="match status" value="1"/>
</dbReference>
<feature type="domain" description="AMP-dependent synthetase/ligase" evidence="2">
    <location>
        <begin position="312"/>
        <end position="487"/>
    </location>
</feature>
<organism evidence="4 5">
    <name type="scientific">Trametes cubensis</name>
    <dbReference type="NCBI Taxonomy" id="1111947"/>
    <lineage>
        <taxon>Eukaryota</taxon>
        <taxon>Fungi</taxon>
        <taxon>Dikarya</taxon>
        <taxon>Basidiomycota</taxon>
        <taxon>Agaricomycotina</taxon>
        <taxon>Agaricomycetes</taxon>
        <taxon>Polyporales</taxon>
        <taxon>Polyporaceae</taxon>
        <taxon>Trametes</taxon>
    </lineage>
</organism>
<keyword evidence="5" id="KW-1185">Reference proteome</keyword>
<dbReference type="PANTHER" id="PTHR24096:SF422">
    <property type="entry name" value="BCDNA.GH02901"/>
    <property type="match status" value="1"/>
</dbReference>
<dbReference type="PROSITE" id="PS00455">
    <property type="entry name" value="AMP_BINDING"/>
    <property type="match status" value="1"/>
</dbReference>
<dbReference type="EMBL" id="JAPEVG010000146">
    <property type="protein sequence ID" value="KAJ8481081.1"/>
    <property type="molecule type" value="Genomic_DNA"/>
</dbReference>
<protein>
    <recommendedName>
        <fullName evidence="6">Acetyl-CoA synthetase-like protein</fullName>
    </recommendedName>
</protein>
<evidence type="ECO:0000259" key="3">
    <source>
        <dbReference type="Pfam" id="PF13193"/>
    </source>
</evidence>
<keyword evidence="1" id="KW-0812">Transmembrane</keyword>
<keyword evidence="1" id="KW-0472">Membrane</keyword>
<proteinExistence type="predicted"/>
<dbReference type="InterPro" id="IPR045851">
    <property type="entry name" value="AMP-bd_C_sf"/>
</dbReference>
<sequence length="657" mass="72130">MASSSIPTIYGDGGPLAPIPDDVTIPQFFFNNHHPLGGQALHERPPAWFIDDTTGREVTGDELRARVWGLANAMHIRWNLGDNDVVCAFGPNHIDYPVVIWAIHRLGGVLTLTLLLKSPISNLKSPHRAFHPPHSGANPTYTEDELVYQIRTARATVLFVHPDSLAVGLAAARTAGIPDDRVVLFHRTPDVPAGAGHLTIDELVREGLGRPRAWVEPRLKPGEGKTKLALLFFSSGTTGRPKVRFCLSVCLFVCLHVCMSGWSLDAILISYRGLRRITMHLMCSFHLNSDDLLAAMKQYADRHDAGKPNSQKKYAPGDRMLGVLPFYHIYGIVVSLHFFVFTGGTLVIVPRFNFENALKSIVRYKIAHLALVPPMVVLLCKHPLTKNYDLSCVKMTTSGAAPLSAELTQQVARVLPNSGIGQGYGMTETCTTFSFPQLFMRVGTPGSAGVLIPGTGLRILKADGTWGTYGEKGQLVVTGPSMAIGYLDNPQATAETFKDGWVYTGDEGYVNEAKELFIIDRIKELIKVRGFQVAPAELEGLLLDHPDIADVCVVGAPDDYSGELPFAFIALKEEARARIAKDAAQEQQIRDAIMKFVADHKTQYKWLAGIEFVDVVPKNPSGKLLRRLLRDKLKELMKDGKIRLVQPGAAAKARAKL</sequence>
<dbReference type="InterPro" id="IPR000873">
    <property type="entry name" value="AMP-dep_synth/lig_dom"/>
</dbReference>
<dbReference type="Pfam" id="PF00501">
    <property type="entry name" value="AMP-binding"/>
    <property type="match status" value="2"/>
</dbReference>
<dbReference type="AlphaFoldDB" id="A0AAD7TSF7"/>
<gene>
    <name evidence="4" type="ORF">ONZ51_g6238</name>
</gene>
<dbReference type="Gene3D" id="3.30.300.30">
    <property type="match status" value="1"/>
</dbReference>
<dbReference type="Proteomes" id="UP001215151">
    <property type="component" value="Unassembled WGS sequence"/>
</dbReference>
<dbReference type="SUPFAM" id="SSF56801">
    <property type="entry name" value="Acetyl-CoA synthetase-like"/>
    <property type="match status" value="1"/>
</dbReference>
<evidence type="ECO:0000313" key="4">
    <source>
        <dbReference type="EMBL" id="KAJ8481081.1"/>
    </source>
</evidence>
<evidence type="ECO:0008006" key="6">
    <source>
        <dbReference type="Google" id="ProtNLM"/>
    </source>
</evidence>
<feature type="transmembrane region" description="Helical" evidence="1">
    <location>
        <begin position="245"/>
        <end position="271"/>
    </location>
</feature>
<comment type="caution">
    <text evidence="4">The sequence shown here is derived from an EMBL/GenBank/DDBJ whole genome shotgun (WGS) entry which is preliminary data.</text>
</comment>
<reference evidence="4" key="1">
    <citation type="submission" date="2022-11" db="EMBL/GenBank/DDBJ databases">
        <title>Genome Sequence of Cubamyces cubensis.</title>
        <authorList>
            <person name="Buettner E."/>
        </authorList>
    </citation>
    <scope>NUCLEOTIDE SEQUENCE</scope>
    <source>
        <strain evidence="4">MPL-01</strain>
    </source>
</reference>